<organism evidence="2 3">
    <name type="scientific">Actinoplanes sandaracinus</name>
    <dbReference type="NCBI Taxonomy" id="3045177"/>
    <lineage>
        <taxon>Bacteria</taxon>
        <taxon>Bacillati</taxon>
        <taxon>Actinomycetota</taxon>
        <taxon>Actinomycetes</taxon>
        <taxon>Micromonosporales</taxon>
        <taxon>Micromonosporaceae</taxon>
        <taxon>Actinoplanes</taxon>
    </lineage>
</organism>
<accession>A0ABT6WC09</accession>
<gene>
    <name evidence="2" type="ORF">QLQ12_01470</name>
</gene>
<evidence type="ECO:0000313" key="2">
    <source>
        <dbReference type="EMBL" id="MDI6097279.1"/>
    </source>
</evidence>
<feature type="transmembrane region" description="Helical" evidence="1">
    <location>
        <begin position="122"/>
        <end position="143"/>
    </location>
</feature>
<dbReference type="Proteomes" id="UP001241758">
    <property type="component" value="Unassembled WGS sequence"/>
</dbReference>
<feature type="transmembrane region" description="Helical" evidence="1">
    <location>
        <begin position="20"/>
        <end position="40"/>
    </location>
</feature>
<proteinExistence type="predicted"/>
<evidence type="ECO:0000313" key="3">
    <source>
        <dbReference type="Proteomes" id="UP001241758"/>
    </source>
</evidence>
<feature type="transmembrane region" description="Helical" evidence="1">
    <location>
        <begin position="85"/>
        <end position="110"/>
    </location>
</feature>
<keyword evidence="1" id="KW-1133">Transmembrane helix</keyword>
<protein>
    <recommendedName>
        <fullName evidence="4">ABC transporter permease</fullName>
    </recommendedName>
</protein>
<comment type="caution">
    <text evidence="2">The sequence shown here is derived from an EMBL/GenBank/DDBJ whole genome shotgun (WGS) entry which is preliminary data.</text>
</comment>
<evidence type="ECO:0008006" key="4">
    <source>
        <dbReference type="Google" id="ProtNLM"/>
    </source>
</evidence>
<feature type="transmembrane region" description="Helical" evidence="1">
    <location>
        <begin position="47"/>
        <end position="65"/>
    </location>
</feature>
<dbReference type="RefSeq" id="WP_282756595.1">
    <property type="nucleotide sequence ID" value="NZ_JASCTH010000001.1"/>
</dbReference>
<keyword evidence="3" id="KW-1185">Reference proteome</keyword>
<reference evidence="2 3" key="1">
    <citation type="submission" date="2023-05" db="EMBL/GenBank/DDBJ databases">
        <title>Actinoplanes sp. NEAU-A12 genome sequencing.</title>
        <authorList>
            <person name="Wang Z.-S."/>
        </authorList>
    </citation>
    <scope>NUCLEOTIDE SEQUENCE [LARGE SCALE GENOMIC DNA]</scope>
    <source>
        <strain evidence="2 3">NEAU-A12</strain>
    </source>
</reference>
<keyword evidence="1" id="KW-0812">Transmembrane</keyword>
<evidence type="ECO:0000256" key="1">
    <source>
        <dbReference type="SAM" id="Phobius"/>
    </source>
</evidence>
<name>A0ABT6WC09_9ACTN</name>
<sequence>MTGPRRVAGAVHAEAIKLITLPSLALTVALTWALTALLGLTGRPGGVLVYTQVGFLVLGVLAATHEYQGGGQIRASLLAVPRRPLLAVAKIVALAGIAAPFALVAAVLAGRPGATGGLLLDLVLAAGVGMLVKHSVGATGLVLTAYEIVSPLVRTHLPEVARLPSSAWTAAVLLVAIAIFARREA</sequence>
<keyword evidence="1" id="KW-0472">Membrane</keyword>
<dbReference type="EMBL" id="JASCTH010000001">
    <property type="protein sequence ID" value="MDI6097279.1"/>
    <property type="molecule type" value="Genomic_DNA"/>
</dbReference>
<feature type="transmembrane region" description="Helical" evidence="1">
    <location>
        <begin position="163"/>
        <end position="181"/>
    </location>
</feature>